<name>A0ABR2W3R0_9FUNG</name>
<feature type="region of interest" description="Disordered" evidence="1">
    <location>
        <begin position="20"/>
        <end position="49"/>
    </location>
</feature>
<feature type="compositionally biased region" description="Basic and acidic residues" evidence="1">
    <location>
        <begin position="639"/>
        <end position="652"/>
    </location>
</feature>
<dbReference type="Proteomes" id="UP001479436">
    <property type="component" value="Unassembled WGS sequence"/>
</dbReference>
<reference evidence="2 3" key="1">
    <citation type="submission" date="2023-04" db="EMBL/GenBank/DDBJ databases">
        <title>Genome of Basidiobolus ranarum AG-B5.</title>
        <authorList>
            <person name="Stajich J.E."/>
            <person name="Carter-House D."/>
            <person name="Gryganskyi A."/>
        </authorList>
    </citation>
    <scope>NUCLEOTIDE SEQUENCE [LARGE SCALE GENOMIC DNA]</scope>
    <source>
        <strain evidence="2 3">AG-B5</strain>
    </source>
</reference>
<protein>
    <submittedName>
        <fullName evidence="2">Uncharacterized protein</fullName>
    </submittedName>
</protein>
<evidence type="ECO:0000313" key="3">
    <source>
        <dbReference type="Proteomes" id="UP001479436"/>
    </source>
</evidence>
<feature type="compositionally biased region" description="Basic and acidic residues" evidence="1">
    <location>
        <begin position="20"/>
        <end position="33"/>
    </location>
</feature>
<dbReference type="EMBL" id="JASJQH010007102">
    <property type="protein sequence ID" value="KAK9718279.1"/>
    <property type="molecule type" value="Genomic_DNA"/>
</dbReference>
<organism evidence="2 3">
    <name type="scientific">Basidiobolus ranarum</name>
    <dbReference type="NCBI Taxonomy" id="34480"/>
    <lineage>
        <taxon>Eukaryota</taxon>
        <taxon>Fungi</taxon>
        <taxon>Fungi incertae sedis</taxon>
        <taxon>Zoopagomycota</taxon>
        <taxon>Entomophthoromycotina</taxon>
        <taxon>Basidiobolomycetes</taxon>
        <taxon>Basidiobolales</taxon>
        <taxon>Basidiobolaceae</taxon>
        <taxon>Basidiobolus</taxon>
    </lineage>
</organism>
<evidence type="ECO:0000256" key="1">
    <source>
        <dbReference type="SAM" id="MobiDB-lite"/>
    </source>
</evidence>
<sequence length="676" mass="77745">MKHKKKYQLHTYDEETFEENDKPVWHGIKRDGSPTELQSKKKRGSKSEQADKRLILQDTLDNEIQFRLKNKIRACLNQNKSVEDLKKACLDMKRIERDTVADAERKAGLDYGSITSYIRNSQKANITFWTDVVNSHFDEMVLLVRLELSTISDSMKGSSSRATADSDTMEAEVDDIIKIVGCPKSSTRVCTAPFKKMIRPDLPTDIKEWIEEVFKNTINGVNDYLIELGITVYKLLLTLTDHTHFMHGEEIKLVQQNGAPLSAVLPSWCLQSQSDGSLPPPMSLNCTRNENFNNSLSELFNSSQFSIVNSNYFGKKGAQKSSMDSNHMLKAFLDEVPKNEEQQQIDTNVMRLAAAQYITYLQNDRQTIYKEKAKNDHSNLAKWNDKLSKSEKRENYLAKRLNYERLILKSNDCKNTPTKVQEENELEDSDTDLTSERISDLKDIIKGILLRGNDKAVLTESDLSSSGNNLIGEEAKVVLLILNTIYPYIPKKGKRYLFSYQLPFLLMANQLFRTTNYHKYKVKLCPLTKPGSLRSIRLDSACLYSLFSSESVTFKRLVLYDNEHKQITSKDKALQQKNAVFGSFFSLKKLFDVCYEYGLAFDHSIVLLPVQWRNEVQFDDYDKKMSSLPKTIVTKSEEVKQRSGNYRRENSLSRRKNSTVGKDVKTLKPTRRINHF</sequence>
<accession>A0ABR2W3R0</accession>
<comment type="caution">
    <text evidence="2">The sequence shown here is derived from an EMBL/GenBank/DDBJ whole genome shotgun (WGS) entry which is preliminary data.</text>
</comment>
<feature type="region of interest" description="Disordered" evidence="1">
    <location>
        <begin position="639"/>
        <end position="664"/>
    </location>
</feature>
<proteinExistence type="predicted"/>
<keyword evidence="3" id="KW-1185">Reference proteome</keyword>
<gene>
    <name evidence="2" type="ORF">K7432_005625</name>
</gene>
<evidence type="ECO:0000313" key="2">
    <source>
        <dbReference type="EMBL" id="KAK9718279.1"/>
    </source>
</evidence>